<dbReference type="Proteomes" id="UP000007800">
    <property type="component" value="Unassembled WGS sequence"/>
</dbReference>
<proteinExistence type="predicted"/>
<dbReference type="InParanoid" id="C5K9X3"/>
<feature type="coiled-coil region" evidence="1">
    <location>
        <begin position="59"/>
        <end position="147"/>
    </location>
</feature>
<accession>C5K9X3</accession>
<protein>
    <submittedName>
        <fullName evidence="2">Uncharacterized protein</fullName>
    </submittedName>
</protein>
<organism evidence="3">
    <name type="scientific">Perkinsus marinus (strain ATCC 50983 / TXsc)</name>
    <dbReference type="NCBI Taxonomy" id="423536"/>
    <lineage>
        <taxon>Eukaryota</taxon>
        <taxon>Sar</taxon>
        <taxon>Alveolata</taxon>
        <taxon>Perkinsozoa</taxon>
        <taxon>Perkinsea</taxon>
        <taxon>Perkinsida</taxon>
        <taxon>Perkinsidae</taxon>
        <taxon>Perkinsus</taxon>
    </lineage>
</organism>
<feature type="non-terminal residue" evidence="2">
    <location>
        <position position="179"/>
    </location>
</feature>
<reference evidence="2 3" key="1">
    <citation type="submission" date="2008-07" db="EMBL/GenBank/DDBJ databases">
        <authorList>
            <person name="El-Sayed N."/>
            <person name="Caler E."/>
            <person name="Inman J."/>
            <person name="Amedeo P."/>
            <person name="Hass B."/>
            <person name="Wortman J."/>
        </authorList>
    </citation>
    <scope>NUCLEOTIDE SEQUENCE [LARGE SCALE GENOMIC DNA]</scope>
    <source>
        <strain evidence="3">ATCC 50983 / TXsc</strain>
    </source>
</reference>
<dbReference type="RefSeq" id="XP_002786924.1">
    <property type="nucleotide sequence ID" value="XM_002786878.1"/>
</dbReference>
<evidence type="ECO:0000313" key="2">
    <source>
        <dbReference type="EMBL" id="EER18720.1"/>
    </source>
</evidence>
<sequence length="179" mass="21166">MPLRLDLGEIERLTELVSHRERLIQAEKENIGTLMEGIRRQKEDLDKLLKHNACNRARIEAADSDILQLRQEAAELESELRAEDHTLQDLREKKNKMERRFRHDRRTLIACSRSYGVSAERETREKHREYQEELMDLQNKNREARIFLADREAKLERNRRCISASEIVALSEGSDESKE</sequence>
<evidence type="ECO:0000256" key="1">
    <source>
        <dbReference type="SAM" id="Coils"/>
    </source>
</evidence>
<name>C5K9X3_PERM5</name>
<keyword evidence="1" id="KW-0175">Coiled coil</keyword>
<keyword evidence="3" id="KW-1185">Reference proteome</keyword>
<evidence type="ECO:0000313" key="3">
    <source>
        <dbReference type="Proteomes" id="UP000007800"/>
    </source>
</evidence>
<dbReference type="AlphaFoldDB" id="C5K9X3"/>
<dbReference type="GeneID" id="9048964"/>
<dbReference type="EMBL" id="GG671517">
    <property type="protein sequence ID" value="EER18720.1"/>
    <property type="molecule type" value="Genomic_DNA"/>
</dbReference>
<gene>
    <name evidence="2" type="ORF">Pmar_PMAR025463</name>
</gene>